<evidence type="ECO:0000313" key="3">
    <source>
        <dbReference type="Proteomes" id="UP001082703"/>
    </source>
</evidence>
<protein>
    <submittedName>
        <fullName evidence="2">DHHW family protein</fullName>
    </submittedName>
</protein>
<keyword evidence="1" id="KW-1133">Transmembrane helix</keyword>
<reference evidence="2 3" key="1">
    <citation type="submission" date="2022-11" db="EMBL/GenBank/DDBJ databases">
        <authorList>
            <person name="Caiyu Z."/>
        </authorList>
    </citation>
    <scope>NUCLEOTIDE SEQUENCE [LARGE SCALE GENOMIC DNA]</scope>
    <source>
        <strain evidence="2 3">YR-4</strain>
    </source>
</reference>
<dbReference type="Proteomes" id="UP001082703">
    <property type="component" value="Unassembled WGS sequence"/>
</dbReference>
<dbReference type="Pfam" id="PF14286">
    <property type="entry name" value="DHHW"/>
    <property type="match status" value="1"/>
</dbReference>
<accession>A0ABT4BVT8</accession>
<evidence type="ECO:0000256" key="1">
    <source>
        <dbReference type="SAM" id="Phobius"/>
    </source>
</evidence>
<organism evidence="2 3">
    <name type="scientific">Caproiciproducens galactitolivorans</name>
    <dbReference type="NCBI Taxonomy" id="642589"/>
    <lineage>
        <taxon>Bacteria</taxon>
        <taxon>Bacillati</taxon>
        <taxon>Bacillota</taxon>
        <taxon>Clostridia</taxon>
        <taxon>Eubacteriales</taxon>
        <taxon>Acutalibacteraceae</taxon>
        <taxon>Caproiciproducens</taxon>
    </lineage>
</organism>
<keyword evidence="3" id="KW-1185">Reference proteome</keyword>
<keyword evidence="1" id="KW-0472">Membrane</keyword>
<keyword evidence="1" id="KW-0812">Transmembrane</keyword>
<evidence type="ECO:0000313" key="2">
    <source>
        <dbReference type="EMBL" id="MCY1715012.1"/>
    </source>
</evidence>
<name>A0ABT4BVT8_9FIRM</name>
<dbReference type="RefSeq" id="WP_268059072.1">
    <property type="nucleotide sequence ID" value="NZ_JAPOHA010000014.1"/>
</dbReference>
<dbReference type="EMBL" id="JAPOHA010000014">
    <property type="protein sequence ID" value="MCY1715012.1"/>
    <property type="molecule type" value="Genomic_DNA"/>
</dbReference>
<sequence>MKFYRIITNLKEKCNAENAFVTFVLFLTILTGILYLLFAPKIDFSEEENRVLESPPELTAASVADGSFMKSIENYVGDHFMFRRNFVEMNTRVQLLMGKRDLGSNYGRTPAEGGVYFGSGGHLYEVLLPNHTDIFARNAAAIQTFAKKTALPFYFVPVPSGAQEQGDRLPYSAPSHDQHEELNAIKAGAGANTTVVDLFDTLSDRTGNDYYYKTDHHWNTFGAFEGYKALVTAMGMQPTPKDDFSFEKVSDSFLGTLYSKAICSSQEPDALYLPLYKKQAVVTQQTGKRTRGNLYWKEYLTKKDKYSVFLGGNHSVDVVKNPNASTKKKLLLIKDSYANSLIPFLTTNFSEIHIIDLRYYNQDIYKYIQQNGITETAAVYSIKQLCEVSVANKLSAR</sequence>
<proteinExistence type="predicted"/>
<comment type="caution">
    <text evidence="2">The sequence shown here is derived from an EMBL/GenBank/DDBJ whole genome shotgun (WGS) entry which is preliminary data.</text>
</comment>
<gene>
    <name evidence="2" type="ORF">OUY18_12210</name>
</gene>
<dbReference type="InterPro" id="IPR025945">
    <property type="entry name" value="DHHW"/>
</dbReference>
<feature type="transmembrane region" description="Helical" evidence="1">
    <location>
        <begin position="20"/>
        <end position="38"/>
    </location>
</feature>